<dbReference type="InParanoid" id="K5UQG5"/>
<evidence type="ECO:0000313" key="4">
    <source>
        <dbReference type="Proteomes" id="UP000008370"/>
    </source>
</evidence>
<feature type="non-terminal residue" evidence="3">
    <location>
        <position position="1"/>
    </location>
</feature>
<dbReference type="RefSeq" id="XP_007399852.1">
    <property type="nucleotide sequence ID" value="XM_007399790.1"/>
</dbReference>
<keyword evidence="1" id="KW-1133">Transmembrane helix</keyword>
<dbReference type="GeneID" id="18920137"/>
<protein>
    <recommendedName>
        <fullName evidence="2">DUF6535 domain-containing protein</fullName>
    </recommendedName>
</protein>
<feature type="domain" description="DUF6535" evidence="2">
    <location>
        <begin position="6"/>
        <end position="165"/>
    </location>
</feature>
<evidence type="ECO:0000313" key="3">
    <source>
        <dbReference type="EMBL" id="EKM52071.1"/>
    </source>
</evidence>
<dbReference type="OrthoDB" id="3269725at2759"/>
<keyword evidence="4" id="KW-1185">Reference proteome</keyword>
<dbReference type="InterPro" id="IPR045338">
    <property type="entry name" value="DUF6535"/>
</dbReference>
<proteinExistence type="predicted"/>
<feature type="transmembrane region" description="Helical" evidence="1">
    <location>
        <begin position="90"/>
        <end position="109"/>
    </location>
</feature>
<name>K5UQG5_PHACS</name>
<feature type="non-terminal residue" evidence="3">
    <location>
        <position position="165"/>
    </location>
</feature>
<dbReference type="EMBL" id="JH930476">
    <property type="protein sequence ID" value="EKM52071.1"/>
    <property type="molecule type" value="Genomic_DNA"/>
</dbReference>
<keyword evidence="1" id="KW-0472">Membrane</keyword>
<dbReference type="Proteomes" id="UP000008370">
    <property type="component" value="Unassembled WGS sequence"/>
</dbReference>
<dbReference type="AlphaFoldDB" id="K5UQG5"/>
<sequence>SAPTGWQTMDKTVREIDEAKVRGPKEDIDTLLVFAGLYSAVLSAFLVAVYVSLLPDPSTQVIYLLEEIAGKKPREPPPFVAPEWAVHVNGLWFASLIISLATASFGMLVKQWLREYLAVEGTSPQERLRTRQYRKPELDKWKVYEIAAVLPMLLQLSLGLFFIGL</sequence>
<evidence type="ECO:0000259" key="2">
    <source>
        <dbReference type="Pfam" id="PF20153"/>
    </source>
</evidence>
<dbReference type="KEGG" id="pco:PHACADRAFT_59809"/>
<keyword evidence="1" id="KW-0812">Transmembrane</keyword>
<gene>
    <name evidence="3" type="ORF">PHACADRAFT_59809</name>
</gene>
<dbReference type="Pfam" id="PF20153">
    <property type="entry name" value="DUF6535"/>
    <property type="match status" value="1"/>
</dbReference>
<dbReference type="HOGENOM" id="CLU_018688_1_2_1"/>
<accession>K5UQG5</accession>
<evidence type="ECO:0000256" key="1">
    <source>
        <dbReference type="SAM" id="Phobius"/>
    </source>
</evidence>
<organism evidence="3 4">
    <name type="scientific">Phanerochaete carnosa (strain HHB-10118-sp)</name>
    <name type="common">White-rot fungus</name>
    <name type="synonym">Peniophora carnosa</name>
    <dbReference type="NCBI Taxonomy" id="650164"/>
    <lineage>
        <taxon>Eukaryota</taxon>
        <taxon>Fungi</taxon>
        <taxon>Dikarya</taxon>
        <taxon>Basidiomycota</taxon>
        <taxon>Agaricomycotina</taxon>
        <taxon>Agaricomycetes</taxon>
        <taxon>Polyporales</taxon>
        <taxon>Phanerochaetaceae</taxon>
        <taxon>Phanerochaete</taxon>
    </lineage>
</organism>
<feature type="transmembrane region" description="Helical" evidence="1">
    <location>
        <begin position="143"/>
        <end position="163"/>
    </location>
</feature>
<feature type="transmembrane region" description="Helical" evidence="1">
    <location>
        <begin position="30"/>
        <end position="53"/>
    </location>
</feature>
<reference evidence="3 4" key="1">
    <citation type="journal article" date="2012" name="BMC Genomics">
        <title>Comparative genomics of the white-rot fungi, Phanerochaete carnosa and P. chrysosporium, to elucidate the genetic basis of the distinct wood types they colonize.</title>
        <authorList>
            <person name="Suzuki H."/>
            <person name="MacDonald J."/>
            <person name="Syed K."/>
            <person name="Salamov A."/>
            <person name="Hori C."/>
            <person name="Aerts A."/>
            <person name="Henrissat B."/>
            <person name="Wiebenga A."/>
            <person name="vanKuyk P.A."/>
            <person name="Barry K."/>
            <person name="Lindquist E."/>
            <person name="LaButti K."/>
            <person name="Lapidus A."/>
            <person name="Lucas S."/>
            <person name="Coutinho P."/>
            <person name="Gong Y."/>
            <person name="Samejima M."/>
            <person name="Mahadevan R."/>
            <person name="Abou-Zaid M."/>
            <person name="de Vries R.P."/>
            <person name="Igarashi K."/>
            <person name="Yadav J.S."/>
            <person name="Grigoriev I.V."/>
            <person name="Master E.R."/>
        </authorList>
    </citation>
    <scope>NUCLEOTIDE SEQUENCE [LARGE SCALE GENOMIC DNA]</scope>
    <source>
        <strain evidence="3 4">HHB-10118-sp</strain>
    </source>
</reference>